<dbReference type="AlphaFoldDB" id="A0ABD2ASY9"/>
<keyword evidence="3" id="KW-1185">Reference proteome</keyword>
<dbReference type="EMBL" id="JAUDFV010000141">
    <property type="protein sequence ID" value="KAL2722765.1"/>
    <property type="molecule type" value="Genomic_DNA"/>
</dbReference>
<comment type="caution">
    <text evidence="2">The sequence shown here is derived from an EMBL/GenBank/DDBJ whole genome shotgun (WGS) entry which is preliminary data.</text>
</comment>
<dbReference type="Proteomes" id="UP001607302">
    <property type="component" value="Unassembled WGS sequence"/>
</dbReference>
<feature type="region of interest" description="Disordered" evidence="1">
    <location>
        <begin position="116"/>
        <end position="138"/>
    </location>
</feature>
<name>A0ABD2ASY9_VESSQ</name>
<accession>A0ABD2ASY9</accession>
<sequence length="138" mass="15228">MNTGIVLRITLLDYSTDKPLTVLQSFSSRALGIDELPLAVISEALPVILPYLLHPSDLSFPTTTNYYGSGCFEYWIIISTSKFDHSVGQPTALVMSIRTAEPRNIRYPSNGKHSSKYAAVFPNGKSRSEQEMSSANLI</sequence>
<evidence type="ECO:0000313" key="2">
    <source>
        <dbReference type="EMBL" id="KAL2722765.1"/>
    </source>
</evidence>
<evidence type="ECO:0000313" key="3">
    <source>
        <dbReference type="Proteomes" id="UP001607302"/>
    </source>
</evidence>
<protein>
    <submittedName>
        <fullName evidence="2">Uncharacterized protein</fullName>
    </submittedName>
</protein>
<evidence type="ECO:0000256" key="1">
    <source>
        <dbReference type="SAM" id="MobiDB-lite"/>
    </source>
</evidence>
<reference evidence="2 3" key="1">
    <citation type="journal article" date="2024" name="Ann. Entomol. Soc. Am.">
        <title>Genomic analyses of the southern and eastern yellowjacket wasps (Hymenoptera: Vespidae) reveal evolutionary signatures of social life.</title>
        <authorList>
            <person name="Catto M.A."/>
            <person name="Caine P.B."/>
            <person name="Orr S.E."/>
            <person name="Hunt B.G."/>
            <person name="Goodisman M.A.D."/>
        </authorList>
    </citation>
    <scope>NUCLEOTIDE SEQUENCE [LARGE SCALE GENOMIC DNA]</scope>
    <source>
        <strain evidence="2">233</strain>
        <tissue evidence="2">Head and thorax</tissue>
    </source>
</reference>
<proteinExistence type="predicted"/>
<gene>
    <name evidence="2" type="ORF">V1478_009628</name>
</gene>
<organism evidence="2 3">
    <name type="scientific">Vespula squamosa</name>
    <name type="common">Southern yellow jacket</name>
    <name type="synonym">Wasp</name>
    <dbReference type="NCBI Taxonomy" id="30214"/>
    <lineage>
        <taxon>Eukaryota</taxon>
        <taxon>Metazoa</taxon>
        <taxon>Ecdysozoa</taxon>
        <taxon>Arthropoda</taxon>
        <taxon>Hexapoda</taxon>
        <taxon>Insecta</taxon>
        <taxon>Pterygota</taxon>
        <taxon>Neoptera</taxon>
        <taxon>Endopterygota</taxon>
        <taxon>Hymenoptera</taxon>
        <taxon>Apocrita</taxon>
        <taxon>Aculeata</taxon>
        <taxon>Vespoidea</taxon>
        <taxon>Vespidae</taxon>
        <taxon>Vespinae</taxon>
        <taxon>Vespula</taxon>
    </lineage>
</organism>